<evidence type="ECO:0000313" key="1">
    <source>
        <dbReference type="EMBL" id="QGJ96530.1"/>
    </source>
</evidence>
<evidence type="ECO:0000313" key="2">
    <source>
        <dbReference type="Proteomes" id="UP000426010"/>
    </source>
</evidence>
<reference evidence="1 2" key="1">
    <citation type="submission" date="2019-10" db="EMBL/GenBank/DDBJ databases">
        <authorList>
            <person name="Roscher J.E."/>
            <person name="Garlena R.A."/>
            <person name="Russell D.A."/>
            <person name="Pope W.H."/>
            <person name="Jacobs-Sera D."/>
            <person name="Hatfull G.F."/>
        </authorList>
    </citation>
    <scope>NUCLEOTIDE SEQUENCE [LARGE SCALE GENOMIC DNA]</scope>
</reference>
<name>A0A649VV66_9CAUD</name>
<dbReference type="Proteomes" id="UP000426010">
    <property type="component" value="Segment"/>
</dbReference>
<organism evidence="1 2">
    <name type="scientific">Arthrobacter phage BeatusComedenti</name>
    <dbReference type="NCBI Taxonomy" id="2656523"/>
    <lineage>
        <taxon>Viruses</taxon>
        <taxon>Duplodnaviria</taxon>
        <taxon>Heunggongvirae</taxon>
        <taxon>Uroviricota</taxon>
        <taxon>Caudoviricetes</taxon>
        <taxon>Kelleziovirus</taxon>
        <taxon>Kelleziovirus kitkat</taxon>
    </lineage>
</organism>
<dbReference type="EMBL" id="MN586053">
    <property type="protein sequence ID" value="QGJ96530.1"/>
    <property type="molecule type" value="Genomic_DNA"/>
</dbReference>
<protein>
    <submittedName>
        <fullName evidence="1">Uncharacterized protein</fullName>
    </submittedName>
</protein>
<sequence>MAAVNREQRKEWGVAIRFKGRKKWLLPTDYGTEDDAKEELDSLKDDKTIESALVWRFAASQWKAVEPGVKL</sequence>
<accession>A0A649VV66</accession>
<gene>
    <name evidence="1" type="primary">91</name>
    <name evidence="1" type="ORF">SEA_BEATUSCOMEDENTI_91</name>
</gene>
<proteinExistence type="predicted"/>